<dbReference type="AlphaFoldDB" id="A0A0R3T7D8"/>
<accession>A0A0R3T7D8</accession>
<gene>
    <name evidence="2" type="ORF">HNAJ_LOCUS2975</name>
</gene>
<feature type="region of interest" description="Disordered" evidence="1">
    <location>
        <begin position="317"/>
        <end position="337"/>
    </location>
</feature>
<evidence type="ECO:0000313" key="2">
    <source>
        <dbReference type="EMBL" id="VDN98834.1"/>
    </source>
</evidence>
<reference evidence="2 3" key="2">
    <citation type="submission" date="2018-11" db="EMBL/GenBank/DDBJ databases">
        <authorList>
            <consortium name="Pathogen Informatics"/>
        </authorList>
    </citation>
    <scope>NUCLEOTIDE SEQUENCE [LARGE SCALE GENOMIC DNA]</scope>
</reference>
<organism evidence="4">
    <name type="scientific">Rodentolepis nana</name>
    <name type="common">Dwarf tapeworm</name>
    <name type="synonym">Hymenolepis nana</name>
    <dbReference type="NCBI Taxonomy" id="102285"/>
    <lineage>
        <taxon>Eukaryota</taxon>
        <taxon>Metazoa</taxon>
        <taxon>Spiralia</taxon>
        <taxon>Lophotrochozoa</taxon>
        <taxon>Platyhelminthes</taxon>
        <taxon>Cestoda</taxon>
        <taxon>Eucestoda</taxon>
        <taxon>Cyclophyllidea</taxon>
        <taxon>Hymenolepididae</taxon>
        <taxon>Rodentolepis</taxon>
    </lineage>
</organism>
<evidence type="ECO:0000313" key="4">
    <source>
        <dbReference type="WBParaSite" id="HNAJ_0000297601-mRNA-1"/>
    </source>
</evidence>
<dbReference type="WBParaSite" id="HNAJ_0000297601-mRNA-1">
    <property type="protein sequence ID" value="HNAJ_0000297601-mRNA-1"/>
    <property type="gene ID" value="HNAJ_0000297601"/>
</dbReference>
<name>A0A0R3T7D8_RODNA</name>
<dbReference type="EMBL" id="UZAE01001613">
    <property type="protein sequence ID" value="VDN98834.1"/>
    <property type="molecule type" value="Genomic_DNA"/>
</dbReference>
<feature type="compositionally biased region" description="Basic and acidic residues" evidence="1">
    <location>
        <begin position="9"/>
        <end position="19"/>
    </location>
</feature>
<evidence type="ECO:0000256" key="1">
    <source>
        <dbReference type="SAM" id="MobiDB-lite"/>
    </source>
</evidence>
<sequence>MVAGASERPQGRGTREKGKGWQRSKSSTYDYGSDFYFSEEKANRQRRAQSSMSGRRTDKNSSFYDIGKFTTPCGPARQPRKRRASVEAVVKSARPDAVMTQPPINVGPPIQKRFQTVKEIEGRDALTPNKAIVGHTDISRDKNFQKPLVVDREGPKARSYTPKYETLGAEPIFFPLEEPEHDKRTYAPKYRLMEMLVTTETFKERLRDRAEEDLSFATSDTQPWEVYSSWTIEPNHEYINELRIELRQSEVQENRIIPGRVFFSLKKPATIDSIHIDINKTLAKTTPKGDVFVKPLDERGITPELKLLPNRRPALNILDDENAPSSSTQEPPRSIPSDFDLIETVPKRITLPAGANEVKFDLFVPENQVPSFIYASLDGKTVINNYSAEAAVRIGNNLERTGRVPIKVPALGERNIGYADRDNNYDLLLFNKYFNDTEGFDYSVGYNKQEGGYDKPKKVHATVIRIVRCPQIGLNDRTTVADLGSTKDTSSKSNEVLRKFQDNLKTQPLVPKTEWDSSHYDLDNYISSTTPSVAVDDFSCTYYIEILADGERYVGPIIKCDRLVDRPIVRNDIGPSAMRNDFKIII</sequence>
<keyword evidence="3" id="KW-1185">Reference proteome</keyword>
<feature type="region of interest" description="Disordered" evidence="1">
    <location>
        <begin position="1"/>
        <end position="82"/>
    </location>
</feature>
<proteinExistence type="predicted"/>
<dbReference type="OrthoDB" id="6257296at2759"/>
<dbReference type="Proteomes" id="UP000278807">
    <property type="component" value="Unassembled WGS sequence"/>
</dbReference>
<reference evidence="4" key="1">
    <citation type="submission" date="2017-02" db="UniProtKB">
        <authorList>
            <consortium name="WormBaseParasite"/>
        </authorList>
    </citation>
    <scope>IDENTIFICATION</scope>
</reference>
<protein>
    <submittedName>
        <fullName evidence="4">Dynein heavy chain 1, axonemal</fullName>
    </submittedName>
</protein>
<evidence type="ECO:0000313" key="3">
    <source>
        <dbReference type="Proteomes" id="UP000278807"/>
    </source>
</evidence>